<sequence length="132" mass="14613">MSLQYVLLGTSVPYSYKKGTGVSPFCTHGAGKDGERFTEKAGSALTLLAPIKLQKARQKAGLSLPAPGPLRGQLLYWTFRDQTAMPCLKGKGRCLFSLTPVRDCSQSQKFLFCSWEQNAFRMRFLCPRLTTG</sequence>
<comment type="caution">
    <text evidence="1">The sequence shown here is derived from an EMBL/GenBank/DDBJ whole genome shotgun (WGS) entry which is preliminary data.</text>
</comment>
<proteinExistence type="predicted"/>
<evidence type="ECO:0000313" key="2">
    <source>
        <dbReference type="Proteomes" id="UP000827872"/>
    </source>
</evidence>
<protein>
    <submittedName>
        <fullName evidence="1">Uncharacterized protein</fullName>
    </submittedName>
</protein>
<evidence type="ECO:0000313" key="1">
    <source>
        <dbReference type="EMBL" id="KAH7997591.1"/>
    </source>
</evidence>
<accession>A0ACB8EXE1</accession>
<dbReference type="Proteomes" id="UP000827872">
    <property type="component" value="Linkage Group LG12"/>
</dbReference>
<keyword evidence="2" id="KW-1185">Reference proteome</keyword>
<gene>
    <name evidence="1" type="ORF">K3G42_003117</name>
</gene>
<dbReference type="EMBL" id="CM037625">
    <property type="protein sequence ID" value="KAH7997591.1"/>
    <property type="molecule type" value="Genomic_DNA"/>
</dbReference>
<organism evidence="1 2">
    <name type="scientific">Sphaerodactylus townsendi</name>
    <dbReference type="NCBI Taxonomy" id="933632"/>
    <lineage>
        <taxon>Eukaryota</taxon>
        <taxon>Metazoa</taxon>
        <taxon>Chordata</taxon>
        <taxon>Craniata</taxon>
        <taxon>Vertebrata</taxon>
        <taxon>Euteleostomi</taxon>
        <taxon>Lepidosauria</taxon>
        <taxon>Squamata</taxon>
        <taxon>Bifurcata</taxon>
        <taxon>Gekkota</taxon>
        <taxon>Sphaerodactylidae</taxon>
        <taxon>Sphaerodactylus</taxon>
    </lineage>
</organism>
<reference evidence="1" key="1">
    <citation type="submission" date="2021-08" db="EMBL/GenBank/DDBJ databases">
        <title>The first chromosome-level gecko genome reveals the dynamic sex chromosomes of Neotropical dwarf geckos (Sphaerodactylidae: Sphaerodactylus).</title>
        <authorList>
            <person name="Pinto B.J."/>
            <person name="Keating S.E."/>
            <person name="Gamble T."/>
        </authorList>
    </citation>
    <scope>NUCLEOTIDE SEQUENCE</scope>
    <source>
        <strain evidence="1">TG3544</strain>
    </source>
</reference>
<name>A0ACB8EXE1_9SAUR</name>